<gene>
    <name evidence="2" type="ORF">GPNADHDJ_00912</name>
</gene>
<keyword evidence="1" id="KW-0472">Membrane</keyword>
<proteinExistence type="predicted"/>
<evidence type="ECO:0008006" key="4">
    <source>
        <dbReference type="Google" id="ProtNLM"/>
    </source>
</evidence>
<organism evidence="2 3">
    <name type="scientific">Stenotrophomonas maltophilia</name>
    <name type="common">Pseudomonas maltophilia</name>
    <name type="synonym">Xanthomonas maltophilia</name>
    <dbReference type="NCBI Taxonomy" id="40324"/>
    <lineage>
        <taxon>Bacteria</taxon>
        <taxon>Pseudomonadati</taxon>
        <taxon>Pseudomonadota</taxon>
        <taxon>Gammaproteobacteria</taxon>
        <taxon>Lysobacterales</taxon>
        <taxon>Lysobacteraceae</taxon>
        <taxon>Stenotrophomonas</taxon>
        <taxon>Stenotrophomonas maltophilia group</taxon>
    </lineage>
</organism>
<name>A0AAX1IBR8_STEMA</name>
<evidence type="ECO:0000313" key="2">
    <source>
        <dbReference type="EMBL" id="QNG76732.1"/>
    </source>
</evidence>
<protein>
    <recommendedName>
        <fullName evidence="4">Sugar ABC transporter permease</fullName>
    </recommendedName>
</protein>
<evidence type="ECO:0000313" key="3">
    <source>
        <dbReference type="Proteomes" id="UP000515598"/>
    </source>
</evidence>
<dbReference type="AlphaFoldDB" id="A0AAX1IBR8"/>
<dbReference type="EMBL" id="CP060025">
    <property type="protein sequence ID" value="QNG76732.1"/>
    <property type="molecule type" value="Genomic_DNA"/>
</dbReference>
<keyword evidence="1" id="KW-1133">Transmembrane helix</keyword>
<evidence type="ECO:0000256" key="1">
    <source>
        <dbReference type="SAM" id="Phobius"/>
    </source>
</evidence>
<keyword evidence="1" id="KW-0812">Transmembrane</keyword>
<reference evidence="2 3" key="1">
    <citation type="submission" date="2020-08" db="EMBL/GenBank/DDBJ databases">
        <title>Phenotypic and transcriptomic analysis of seven clinical Stenotrophomonas maltophilia isolates identify a small set of shared and commonly regulated genes involved in biofilm lifestyle.</title>
        <authorList>
            <person name="Alio I."/>
            <person name="Gudzuhn M."/>
            <person name="Streit W."/>
        </authorList>
    </citation>
    <scope>NUCLEOTIDE SEQUENCE [LARGE SCALE GENOMIC DNA]</scope>
    <source>
        <strain evidence="2 3">UHH_SKK55</strain>
    </source>
</reference>
<accession>A0AAX1IBR8</accession>
<sequence>MNTPGKPKPSWRQRNVLMGALVAVLVIVLIILFVPW</sequence>
<dbReference type="Proteomes" id="UP000515598">
    <property type="component" value="Chromosome"/>
</dbReference>
<feature type="transmembrane region" description="Helical" evidence="1">
    <location>
        <begin position="16"/>
        <end position="34"/>
    </location>
</feature>